<accession>F2TXX8</accession>
<dbReference type="SUPFAM" id="SSF50978">
    <property type="entry name" value="WD40 repeat-like"/>
    <property type="match status" value="1"/>
</dbReference>
<dbReference type="InterPro" id="IPR036322">
    <property type="entry name" value="WD40_repeat_dom_sf"/>
</dbReference>
<evidence type="ECO:0000256" key="5">
    <source>
        <dbReference type="ARBA" id="ARBA00022776"/>
    </source>
</evidence>
<dbReference type="Pfam" id="PF24807">
    <property type="entry name" value="WD40_CDC20-Fz"/>
    <property type="match status" value="1"/>
</dbReference>
<keyword evidence="3" id="KW-0132">Cell division</keyword>
<dbReference type="PROSITE" id="PS50294">
    <property type="entry name" value="WD_REPEATS_REGION"/>
    <property type="match status" value="3"/>
</dbReference>
<dbReference type="eggNOG" id="KOG0305">
    <property type="taxonomic scope" value="Eukaryota"/>
</dbReference>
<dbReference type="PROSITE" id="PS50082">
    <property type="entry name" value="WD_REPEATS_2"/>
    <property type="match status" value="3"/>
</dbReference>
<dbReference type="GO" id="GO:0010997">
    <property type="term" value="F:anaphase-promoting complex binding"/>
    <property type="evidence" value="ECO:0007669"/>
    <property type="project" value="InterPro"/>
</dbReference>
<dbReference type="EMBL" id="GL832956">
    <property type="protein sequence ID" value="EGD76237.1"/>
    <property type="molecule type" value="Genomic_DNA"/>
</dbReference>
<evidence type="ECO:0000313" key="9">
    <source>
        <dbReference type="EMBL" id="EGD76237.1"/>
    </source>
</evidence>
<feature type="repeat" description="WD" evidence="7">
    <location>
        <begin position="181"/>
        <end position="222"/>
    </location>
</feature>
<dbReference type="OrthoDB" id="10263272at2759"/>
<dbReference type="Proteomes" id="UP000007799">
    <property type="component" value="Unassembled WGS sequence"/>
</dbReference>
<keyword evidence="2 7" id="KW-0853">WD repeat</keyword>
<evidence type="ECO:0000256" key="1">
    <source>
        <dbReference type="ARBA" id="ARBA00006445"/>
    </source>
</evidence>
<dbReference type="PANTHER" id="PTHR19918">
    <property type="entry name" value="CELL DIVISION CYCLE 20 CDC20 FIZZY -RELATED"/>
    <property type="match status" value="1"/>
</dbReference>
<keyword evidence="5" id="KW-0498">Mitosis</keyword>
<evidence type="ECO:0000256" key="2">
    <source>
        <dbReference type="ARBA" id="ARBA00022574"/>
    </source>
</evidence>
<evidence type="ECO:0000256" key="3">
    <source>
        <dbReference type="ARBA" id="ARBA00022618"/>
    </source>
</evidence>
<evidence type="ECO:0000313" key="10">
    <source>
        <dbReference type="Proteomes" id="UP000007799"/>
    </source>
</evidence>
<evidence type="ECO:0000259" key="8">
    <source>
        <dbReference type="Pfam" id="PF24807"/>
    </source>
</evidence>
<organism evidence="10">
    <name type="scientific">Salpingoeca rosetta (strain ATCC 50818 / BSB-021)</name>
    <dbReference type="NCBI Taxonomy" id="946362"/>
    <lineage>
        <taxon>Eukaryota</taxon>
        <taxon>Choanoflagellata</taxon>
        <taxon>Craspedida</taxon>
        <taxon>Salpingoecidae</taxon>
        <taxon>Salpingoeca</taxon>
    </lineage>
</organism>
<gene>
    <name evidence="9" type="ORF">PTSG_00938</name>
</gene>
<dbReference type="InterPro" id="IPR001680">
    <property type="entry name" value="WD40_rpt"/>
</dbReference>
<dbReference type="InterPro" id="IPR033010">
    <property type="entry name" value="Cdc20/Fizzy"/>
</dbReference>
<sequence>MSNVFDNVDIQFASSISCKTMPRWQRKAMQAQNSSTSRMTPRKDRVRGDRFIPDRSAMNMEASHYKMLSGADDENTQQDAAGMPGSSKILAFKQKAPKPKEGFQSDLRVMYTQSRAAAKPKKTARFIPQAPERILDAPDLLANFYVNPLDWSNENMLCVALNDTAYLWNASNGSITELCHLENAGDYIASVSWAQDGAHLAVGTNSGVVQIWDVTKQKQVRDMSGHGARVGALDWNNHILSSGSQRGIILNSDVRVRDHVMQALENHAGEVCGLKWSPNGRMLASGGNDNLVNIWSDAGEVRHTLTHHQAGVKALAWCPWTHNLLATGGGTADGTIRFWNSTTGNCTGTIDTKSQITSLLWSKEYQEIIAGHGHNHNGLSIWKYPSLDQVAELKGHTDRVVAMAMSPDGEMVVSASGDESLRFWKCFQSDPKRKARKMSANPNSRLSSTIR</sequence>
<name>F2TXX8_SALR5</name>
<dbReference type="CDD" id="cd00200">
    <property type="entry name" value="WD40"/>
    <property type="match status" value="1"/>
</dbReference>
<dbReference type="GO" id="GO:0031145">
    <property type="term" value="P:anaphase-promoting complex-dependent catabolic process"/>
    <property type="evidence" value="ECO:0007669"/>
    <property type="project" value="TreeGrafter"/>
</dbReference>
<dbReference type="InParanoid" id="F2TXX8"/>
<dbReference type="InterPro" id="IPR056150">
    <property type="entry name" value="WD40_CDC20-Fz"/>
</dbReference>
<keyword evidence="10" id="KW-1185">Reference proteome</keyword>
<dbReference type="PANTHER" id="PTHR19918:SF8">
    <property type="entry name" value="FI02843P"/>
    <property type="match status" value="1"/>
</dbReference>
<dbReference type="GO" id="GO:1905786">
    <property type="term" value="P:positive regulation of anaphase-promoting complex-dependent catabolic process"/>
    <property type="evidence" value="ECO:0007669"/>
    <property type="project" value="TreeGrafter"/>
</dbReference>
<feature type="domain" description="CDC20/Fizzy WD40" evidence="8">
    <location>
        <begin position="135"/>
        <end position="424"/>
    </location>
</feature>
<dbReference type="GO" id="GO:0005680">
    <property type="term" value="C:anaphase-promoting complex"/>
    <property type="evidence" value="ECO:0007669"/>
    <property type="project" value="TreeGrafter"/>
</dbReference>
<dbReference type="GO" id="GO:1990757">
    <property type="term" value="F:ubiquitin ligase activator activity"/>
    <property type="evidence" value="ECO:0007669"/>
    <property type="project" value="TreeGrafter"/>
</dbReference>
<dbReference type="GO" id="GO:0051301">
    <property type="term" value="P:cell division"/>
    <property type="evidence" value="ECO:0007669"/>
    <property type="project" value="UniProtKB-KW"/>
</dbReference>
<dbReference type="InterPro" id="IPR015943">
    <property type="entry name" value="WD40/YVTN_repeat-like_dom_sf"/>
</dbReference>
<dbReference type="AlphaFoldDB" id="F2TXX8"/>
<feature type="repeat" description="WD" evidence="7">
    <location>
        <begin position="393"/>
        <end position="425"/>
    </location>
</feature>
<dbReference type="RefSeq" id="XP_004998412.1">
    <property type="nucleotide sequence ID" value="XM_004998355.1"/>
</dbReference>
<dbReference type="STRING" id="946362.F2TXX8"/>
<dbReference type="OMA" id="CSGACLN"/>
<dbReference type="Gene3D" id="2.130.10.10">
    <property type="entry name" value="YVTN repeat-like/Quinoprotein amine dehydrogenase"/>
    <property type="match status" value="1"/>
</dbReference>
<protein>
    <submittedName>
        <fullName evidence="9">Cdc20</fullName>
    </submittedName>
</protein>
<evidence type="ECO:0000256" key="6">
    <source>
        <dbReference type="ARBA" id="ARBA00023306"/>
    </source>
</evidence>
<dbReference type="SMART" id="SM00320">
    <property type="entry name" value="WD40"/>
    <property type="match status" value="7"/>
</dbReference>
<dbReference type="KEGG" id="sre:PTSG_00938"/>
<dbReference type="GeneID" id="16079006"/>
<keyword evidence="4" id="KW-0677">Repeat</keyword>
<evidence type="ECO:0000256" key="7">
    <source>
        <dbReference type="PROSITE-ProRule" id="PRU00221"/>
    </source>
</evidence>
<feature type="repeat" description="WD" evidence="7">
    <location>
        <begin position="264"/>
        <end position="296"/>
    </location>
</feature>
<proteinExistence type="inferred from homology"/>
<comment type="similarity">
    <text evidence="1">Belongs to the WD repeat CDC20/Fizzy family.</text>
</comment>
<dbReference type="FunCoup" id="F2TXX8">
    <property type="interactions" value="1015"/>
</dbReference>
<reference evidence="9" key="1">
    <citation type="submission" date="2009-08" db="EMBL/GenBank/DDBJ databases">
        <title>Annotation of Salpingoeca rosetta.</title>
        <authorList>
            <consortium name="The Broad Institute Genome Sequencing Platform"/>
            <person name="Russ C."/>
            <person name="Cuomo C."/>
            <person name="Burger G."/>
            <person name="Gray M.W."/>
            <person name="Holland P.W.H."/>
            <person name="King N."/>
            <person name="Lang F.B.F."/>
            <person name="Roger A.J."/>
            <person name="Ruiz-Trillo I."/>
            <person name="Young S.K."/>
            <person name="Zeng Q."/>
            <person name="Gargeya S."/>
            <person name="Alvarado L."/>
            <person name="Berlin A."/>
            <person name="Chapman S.B."/>
            <person name="Chen Z."/>
            <person name="Freedman E."/>
            <person name="Gellesch M."/>
            <person name="Goldberg J."/>
            <person name="Griggs A."/>
            <person name="Gujja S."/>
            <person name="Heilman E."/>
            <person name="Heiman D."/>
            <person name="Howarth C."/>
            <person name="Mehta T."/>
            <person name="Neiman D."/>
            <person name="Pearson M."/>
            <person name="Roberts A."/>
            <person name="Saif S."/>
            <person name="Shea T."/>
            <person name="Shenoy N."/>
            <person name="Sisk P."/>
            <person name="Stolte C."/>
            <person name="Sykes S."/>
            <person name="White J."/>
            <person name="Yandava C."/>
            <person name="Haas B."/>
            <person name="Nusbaum C."/>
            <person name="Birren B."/>
        </authorList>
    </citation>
    <scope>NUCLEOTIDE SEQUENCE [LARGE SCALE GENOMIC DNA]</scope>
    <source>
        <strain evidence="9">ATCC 50818</strain>
    </source>
</reference>
<evidence type="ECO:0000256" key="4">
    <source>
        <dbReference type="ARBA" id="ARBA00022737"/>
    </source>
</evidence>
<keyword evidence="6" id="KW-0131">Cell cycle</keyword>